<dbReference type="InterPro" id="IPR011057">
    <property type="entry name" value="Mss4-like_sf"/>
</dbReference>
<evidence type="ECO:0000256" key="5">
    <source>
        <dbReference type="ARBA" id="ARBA00048488"/>
    </source>
</evidence>
<dbReference type="PROSITE" id="PS51790">
    <property type="entry name" value="MSRB"/>
    <property type="match status" value="1"/>
</dbReference>
<name>A0A1E3XBE9_9BACT</name>
<feature type="binding site" evidence="6">
    <location>
        <position position="148"/>
    </location>
    <ligand>
        <name>Zn(2+)</name>
        <dbReference type="ChEBI" id="CHEBI:29105"/>
    </ligand>
</feature>
<feature type="binding site" evidence="6">
    <location>
        <position position="151"/>
    </location>
    <ligand>
        <name>Zn(2+)</name>
        <dbReference type="ChEBI" id="CHEBI:29105"/>
    </ligand>
</feature>
<dbReference type="GO" id="GO:0030091">
    <property type="term" value="P:protein repair"/>
    <property type="evidence" value="ECO:0007669"/>
    <property type="project" value="InterPro"/>
</dbReference>
<evidence type="ECO:0000256" key="6">
    <source>
        <dbReference type="HAMAP-Rule" id="MF_01400"/>
    </source>
</evidence>
<dbReference type="PANTHER" id="PTHR10173">
    <property type="entry name" value="METHIONINE SULFOXIDE REDUCTASE"/>
    <property type="match status" value="1"/>
</dbReference>
<keyword evidence="3 6" id="KW-0862">Zinc</keyword>
<evidence type="ECO:0000313" key="9">
    <source>
        <dbReference type="EMBL" id="ODS32987.1"/>
    </source>
</evidence>
<feature type="binding site" evidence="6">
    <location>
        <position position="102"/>
    </location>
    <ligand>
        <name>Zn(2+)</name>
        <dbReference type="ChEBI" id="CHEBI:29105"/>
    </ligand>
</feature>
<dbReference type="InterPro" id="IPR002579">
    <property type="entry name" value="Met_Sox_Rdtase_MsrB_dom"/>
</dbReference>
<accession>A0A1E3XBE9</accession>
<comment type="cofactor">
    <cofactor evidence="6">
        <name>Zn(2+)</name>
        <dbReference type="ChEBI" id="CHEBI:29105"/>
    </cofactor>
    <text evidence="6">Binds 1 zinc ion per subunit. The zinc ion is important for the structural integrity of the protein.</text>
</comment>
<proteinExistence type="inferred from homology"/>
<protein>
    <recommendedName>
        <fullName evidence="6">Peptide methionine sulfoxide reductase MsrB</fullName>
        <ecNumber evidence="6">1.8.4.12</ecNumber>
    </recommendedName>
    <alternativeName>
        <fullName evidence="6">Peptide-methionine (R)-S-oxide reductase</fullName>
    </alternativeName>
</protein>
<comment type="similarity">
    <text evidence="1 6">Belongs to the MsrB Met sulfoxide reductase family.</text>
</comment>
<dbReference type="Proteomes" id="UP000094056">
    <property type="component" value="Unassembled WGS sequence"/>
</dbReference>
<dbReference type="PATRIC" id="fig|1872076.5.peg.2190"/>
<dbReference type="GO" id="GO:0006979">
    <property type="term" value="P:response to oxidative stress"/>
    <property type="evidence" value="ECO:0007669"/>
    <property type="project" value="InterPro"/>
</dbReference>
<evidence type="ECO:0000256" key="4">
    <source>
        <dbReference type="ARBA" id="ARBA00023002"/>
    </source>
</evidence>
<feature type="region of interest" description="Disordered" evidence="7">
    <location>
        <begin position="31"/>
        <end position="60"/>
    </location>
</feature>
<dbReference type="EC" id="1.8.4.12" evidence="6"/>
<reference evidence="9 10" key="1">
    <citation type="submission" date="2016-07" db="EMBL/GenBank/DDBJ databases">
        <title>Draft genome of Scalindua rubra, obtained from a brine-seawater interface in the Red Sea, sheds light on salt adaptation in anammox bacteria.</title>
        <authorList>
            <person name="Speth D.R."/>
            <person name="Lagkouvardos I."/>
            <person name="Wang Y."/>
            <person name="Qian P.-Y."/>
            <person name="Dutilh B.E."/>
            <person name="Jetten M.S."/>
        </authorList>
    </citation>
    <scope>NUCLEOTIDE SEQUENCE [LARGE SCALE GENOMIC DNA]</scope>
    <source>
        <strain evidence="9">BSI-1</strain>
    </source>
</reference>
<evidence type="ECO:0000256" key="1">
    <source>
        <dbReference type="ARBA" id="ARBA00007174"/>
    </source>
</evidence>
<dbReference type="HAMAP" id="MF_01400">
    <property type="entry name" value="MsrB"/>
    <property type="match status" value="1"/>
</dbReference>
<feature type="active site" description="Nucleophile" evidence="6">
    <location>
        <position position="171"/>
    </location>
</feature>
<dbReference type="Pfam" id="PF01641">
    <property type="entry name" value="SelR"/>
    <property type="match status" value="1"/>
</dbReference>
<gene>
    <name evidence="6" type="primary">msrB</name>
    <name evidence="9" type="ORF">SCARUB_01864</name>
</gene>
<evidence type="ECO:0000256" key="2">
    <source>
        <dbReference type="ARBA" id="ARBA00022723"/>
    </source>
</evidence>
<feature type="compositionally biased region" description="Basic and acidic residues" evidence="7">
    <location>
        <begin position="42"/>
        <end position="60"/>
    </location>
</feature>
<organism evidence="9 10">
    <name type="scientific">Candidatus Scalindua rubra</name>
    <dbReference type="NCBI Taxonomy" id="1872076"/>
    <lineage>
        <taxon>Bacteria</taxon>
        <taxon>Pseudomonadati</taxon>
        <taxon>Planctomycetota</taxon>
        <taxon>Candidatus Brocadiia</taxon>
        <taxon>Candidatus Brocadiales</taxon>
        <taxon>Candidatus Scalinduaceae</taxon>
        <taxon>Candidatus Scalindua</taxon>
    </lineage>
</organism>
<feature type="binding site" evidence="6">
    <location>
        <position position="99"/>
    </location>
    <ligand>
        <name>Zn(2+)</name>
        <dbReference type="ChEBI" id="CHEBI:29105"/>
    </ligand>
</feature>
<keyword evidence="4 6" id="KW-0560">Oxidoreductase</keyword>
<dbReference type="Gene3D" id="2.170.150.20">
    <property type="entry name" value="Peptide methionine sulfoxide reductase"/>
    <property type="match status" value="1"/>
</dbReference>
<dbReference type="FunFam" id="2.170.150.20:FF:000001">
    <property type="entry name" value="Peptide methionine sulfoxide reductase MsrB"/>
    <property type="match status" value="1"/>
</dbReference>
<sequence length="182" mass="21045">MMHRLQKASLLLTAFLLICFLLTFNKTKAVEEQRNNSPEENSELHKQKEANMPEKVNKTDEEWRQLLTPEQYKITRAKGTEPPFANKYYNFKGKGIYQCVCCGNELFYSETKFDSGTGWPSFWDAISEQNVKTSIDKSFGMIRTEVMCNVCDAHLGHVFHDGPLPTRLRYCINSASLKFIEE</sequence>
<comment type="catalytic activity">
    <reaction evidence="5 6">
        <text>L-methionyl-[protein] + [thioredoxin]-disulfide + H2O = L-methionyl-(R)-S-oxide-[protein] + [thioredoxin]-dithiol</text>
        <dbReference type="Rhea" id="RHEA:24164"/>
        <dbReference type="Rhea" id="RHEA-COMP:10698"/>
        <dbReference type="Rhea" id="RHEA-COMP:10700"/>
        <dbReference type="Rhea" id="RHEA-COMP:12313"/>
        <dbReference type="Rhea" id="RHEA-COMP:12314"/>
        <dbReference type="ChEBI" id="CHEBI:15377"/>
        <dbReference type="ChEBI" id="CHEBI:16044"/>
        <dbReference type="ChEBI" id="CHEBI:29950"/>
        <dbReference type="ChEBI" id="CHEBI:45764"/>
        <dbReference type="ChEBI" id="CHEBI:50058"/>
        <dbReference type="EC" id="1.8.4.12"/>
    </reaction>
</comment>
<dbReference type="AlphaFoldDB" id="A0A1E3XBE9"/>
<dbReference type="PANTHER" id="PTHR10173:SF52">
    <property type="entry name" value="METHIONINE-R-SULFOXIDE REDUCTASE B1"/>
    <property type="match status" value="1"/>
</dbReference>
<evidence type="ECO:0000256" key="3">
    <source>
        <dbReference type="ARBA" id="ARBA00022833"/>
    </source>
</evidence>
<evidence type="ECO:0000256" key="7">
    <source>
        <dbReference type="SAM" id="MobiDB-lite"/>
    </source>
</evidence>
<evidence type="ECO:0000313" key="10">
    <source>
        <dbReference type="Proteomes" id="UP000094056"/>
    </source>
</evidence>
<dbReference type="SUPFAM" id="SSF51316">
    <property type="entry name" value="Mss4-like"/>
    <property type="match status" value="1"/>
</dbReference>
<dbReference type="GO" id="GO:0033743">
    <property type="term" value="F:peptide-methionine (R)-S-oxide reductase activity"/>
    <property type="evidence" value="ECO:0007669"/>
    <property type="project" value="UniProtKB-UniRule"/>
</dbReference>
<dbReference type="EMBL" id="MAYW01000041">
    <property type="protein sequence ID" value="ODS32987.1"/>
    <property type="molecule type" value="Genomic_DNA"/>
</dbReference>
<evidence type="ECO:0000259" key="8">
    <source>
        <dbReference type="PROSITE" id="PS51790"/>
    </source>
</evidence>
<comment type="caution">
    <text evidence="9">The sequence shown here is derived from an EMBL/GenBank/DDBJ whole genome shotgun (WGS) entry which is preliminary data.</text>
</comment>
<dbReference type="InterPro" id="IPR028427">
    <property type="entry name" value="Met_Sox_Rdtase_MsrB"/>
</dbReference>
<dbReference type="GO" id="GO:0008270">
    <property type="term" value="F:zinc ion binding"/>
    <property type="evidence" value="ECO:0007669"/>
    <property type="project" value="UniProtKB-UniRule"/>
</dbReference>
<dbReference type="NCBIfam" id="TIGR00357">
    <property type="entry name" value="peptide-methionine (R)-S-oxide reductase MsrB"/>
    <property type="match status" value="1"/>
</dbReference>
<dbReference type="GO" id="GO:0005737">
    <property type="term" value="C:cytoplasm"/>
    <property type="evidence" value="ECO:0007669"/>
    <property type="project" value="TreeGrafter"/>
</dbReference>
<keyword evidence="2 6" id="KW-0479">Metal-binding</keyword>
<feature type="domain" description="MsrB" evidence="8">
    <location>
        <begin position="60"/>
        <end position="182"/>
    </location>
</feature>